<dbReference type="InterPro" id="IPR003594">
    <property type="entry name" value="HATPase_dom"/>
</dbReference>
<feature type="domain" description="Histidine kinase" evidence="7">
    <location>
        <begin position="397"/>
        <end position="609"/>
    </location>
</feature>
<dbReference type="CDD" id="cd00082">
    <property type="entry name" value="HisKA"/>
    <property type="match status" value="1"/>
</dbReference>
<dbReference type="Gene3D" id="1.10.287.130">
    <property type="match status" value="1"/>
</dbReference>
<dbReference type="eggNOG" id="COG4191">
    <property type="taxonomic scope" value="Bacteria"/>
</dbReference>
<dbReference type="Gene3D" id="3.30.565.10">
    <property type="entry name" value="Histidine kinase-like ATPase, C-terminal domain"/>
    <property type="match status" value="1"/>
</dbReference>
<evidence type="ECO:0000313" key="9">
    <source>
        <dbReference type="EMBL" id="ADK80391.1"/>
    </source>
</evidence>
<evidence type="ECO:0000256" key="5">
    <source>
        <dbReference type="ARBA" id="ARBA00022741"/>
    </source>
</evidence>
<dbReference type="GO" id="GO:0016887">
    <property type="term" value="F:ATP hydrolysis activity"/>
    <property type="evidence" value="ECO:0007669"/>
    <property type="project" value="InterPro"/>
</dbReference>
<dbReference type="InterPro" id="IPR036097">
    <property type="entry name" value="HisK_dim/P_sf"/>
</dbReference>
<dbReference type="InterPro" id="IPR036890">
    <property type="entry name" value="HATPase_C_sf"/>
</dbReference>
<dbReference type="AlphaFoldDB" id="E1R2V9"/>
<comment type="catalytic activity">
    <reaction evidence="1">
        <text>ATP + protein L-histidine = ADP + protein N-phospho-L-histidine.</text>
        <dbReference type="EC" id="2.7.13.3"/>
    </reaction>
</comment>
<dbReference type="KEGG" id="ssm:Spirs_1264"/>
<dbReference type="SUPFAM" id="SSF47384">
    <property type="entry name" value="Homodimeric domain of signal transducing histidine kinase"/>
    <property type="match status" value="1"/>
</dbReference>
<dbReference type="HOGENOM" id="CLU_437875_0_0_12"/>
<dbReference type="PANTHER" id="PTHR43790">
    <property type="entry name" value="CARBOHYDRATE TRANSPORT ATP-BINDING PROTEIN MG119-RELATED"/>
    <property type="match status" value="1"/>
</dbReference>
<keyword evidence="9" id="KW-0808">Transferase</keyword>
<dbReference type="InterPro" id="IPR050107">
    <property type="entry name" value="ABC_carbohydrate_import_ATPase"/>
</dbReference>
<dbReference type="InterPro" id="IPR004358">
    <property type="entry name" value="Sig_transdc_His_kin-like_C"/>
</dbReference>
<sequence>MASRDDLIRLEHISASYGEVPVLSDISLTIRPGEIHALVGEHGAGKSSLALLIKGEVPIKSGSFFMKGVAQQNYVNQKADRSNICLVKQRIPLSKAYTVAENLFIGNKDVIGGLFTFFNAAAIRLEAQNYIKQHGFRLDPLARTANLNMADRALVAILRELYKKPRLLILDETLEKLSSINLIKIIPMLHQLTNEGSSVLFITHQIDDVYHIADRVSIIRHGELLLSEETNRIDKINLIRIAYTQMSEREDRQHSNSEFYQLLRYNEAILKSLPINLLVLDTKYDVKLINDTARDFFNLNRLDFDVHIEGLFQGSDKEAMEKIQESIHRKKETMLFDIPLKVNGKNMQTNFIVYPVLDGLHPLGYIIILEDITERERMREQLILSEKLAALGLLAAGVAHEINNPLGIIYNYLESLKWLTEGNQESKKLIDNLEEQFEYIANIVANLLSFSENRELSTEPFNIVSLIRELINLVRFNAQAKHIEIHFETDDWPLLVSADRNEIKQVLLNLLKNSFEALGSNGTIALTAHEMKKGGKPEACITIRDNGTGIKLENPNDIFLPFTSTKGSNSGNIGLGLSVSYNIIKKNKGSITVENLLPNGCKFSLWLPL</sequence>
<keyword evidence="9" id="KW-0418">Kinase</keyword>
<reference evidence="9 10" key="1">
    <citation type="journal article" date="2010" name="Stand. Genomic Sci.">
        <title>Complete genome sequence of Spirochaeta smaragdinae type strain (SEBR 4228).</title>
        <authorList>
            <person name="Mavromatis K."/>
            <person name="Yasawong M."/>
            <person name="Chertkov O."/>
            <person name="Lapidus A."/>
            <person name="Lucas S."/>
            <person name="Nolan M."/>
            <person name="Del Rio T.G."/>
            <person name="Tice H."/>
            <person name="Cheng J.F."/>
            <person name="Pitluck S."/>
            <person name="Liolios K."/>
            <person name="Ivanova N."/>
            <person name="Tapia R."/>
            <person name="Han C."/>
            <person name="Bruce D."/>
            <person name="Goodwin L."/>
            <person name="Pati A."/>
            <person name="Chen A."/>
            <person name="Palaniappan K."/>
            <person name="Land M."/>
            <person name="Hauser L."/>
            <person name="Chang Y.J."/>
            <person name="Jeffries C.D."/>
            <person name="Detter J.C."/>
            <person name="Rohde M."/>
            <person name="Brambilla E."/>
            <person name="Spring S."/>
            <person name="Goker M."/>
            <person name="Sikorski J."/>
            <person name="Woyke T."/>
            <person name="Bristow J."/>
            <person name="Eisen J.A."/>
            <person name="Markowitz V."/>
            <person name="Hugenholtz P."/>
            <person name="Klenk H.P."/>
            <person name="Kyrpides N.C."/>
        </authorList>
    </citation>
    <scope>NUCLEOTIDE SEQUENCE [LARGE SCALE GENOMIC DNA]</scope>
    <source>
        <strain evidence="10">DSM 11293 / JCM 15392 / SEBR 4228</strain>
    </source>
</reference>
<dbReference type="SUPFAM" id="SSF55874">
    <property type="entry name" value="ATPase domain of HSP90 chaperone/DNA topoisomerase II/histidine kinase"/>
    <property type="match status" value="1"/>
</dbReference>
<keyword evidence="5" id="KW-0547">Nucleotide-binding</keyword>
<dbReference type="Gene3D" id="3.40.50.300">
    <property type="entry name" value="P-loop containing nucleotide triphosphate hydrolases"/>
    <property type="match status" value="1"/>
</dbReference>
<gene>
    <name evidence="9" type="ordered locus">Spirs_1264</name>
</gene>
<keyword evidence="4" id="KW-0597">Phosphoprotein</keyword>
<evidence type="ECO:0000256" key="4">
    <source>
        <dbReference type="ARBA" id="ARBA00022553"/>
    </source>
</evidence>
<keyword evidence="10" id="KW-1185">Reference proteome</keyword>
<comment type="similarity">
    <text evidence="2">Belongs to the ABC transporter superfamily. AI-2 autoinducer porter (TC 3.A.1.2.8) family.</text>
</comment>
<dbReference type="SMART" id="SM00387">
    <property type="entry name" value="HATPase_c"/>
    <property type="match status" value="1"/>
</dbReference>
<evidence type="ECO:0000313" key="10">
    <source>
        <dbReference type="Proteomes" id="UP000002318"/>
    </source>
</evidence>
<dbReference type="InterPro" id="IPR003593">
    <property type="entry name" value="AAA+_ATPase"/>
</dbReference>
<dbReference type="SMART" id="SM00388">
    <property type="entry name" value="HisKA"/>
    <property type="match status" value="1"/>
</dbReference>
<dbReference type="Proteomes" id="UP000002318">
    <property type="component" value="Chromosome"/>
</dbReference>
<dbReference type="STRING" id="573413.Spirs_1264"/>
<feature type="domain" description="ABC transporter" evidence="8">
    <location>
        <begin position="8"/>
        <end position="246"/>
    </location>
</feature>
<name>E1R2V9_SEDSS</name>
<dbReference type="InterPro" id="IPR035965">
    <property type="entry name" value="PAS-like_dom_sf"/>
</dbReference>
<evidence type="ECO:0000256" key="2">
    <source>
        <dbReference type="ARBA" id="ARBA00009404"/>
    </source>
</evidence>
<dbReference type="eggNOG" id="COG1129">
    <property type="taxonomic scope" value="Bacteria"/>
</dbReference>
<dbReference type="GO" id="GO:0000155">
    <property type="term" value="F:phosphorelay sensor kinase activity"/>
    <property type="evidence" value="ECO:0007669"/>
    <property type="project" value="InterPro"/>
</dbReference>
<dbReference type="SUPFAM" id="SSF52540">
    <property type="entry name" value="P-loop containing nucleoside triphosphate hydrolases"/>
    <property type="match status" value="1"/>
</dbReference>
<dbReference type="PROSITE" id="PS50893">
    <property type="entry name" value="ABC_TRANSPORTER_2"/>
    <property type="match status" value="1"/>
</dbReference>
<dbReference type="SUPFAM" id="SSF55785">
    <property type="entry name" value="PYP-like sensor domain (PAS domain)"/>
    <property type="match status" value="1"/>
</dbReference>
<keyword evidence="6" id="KW-0067">ATP-binding</keyword>
<evidence type="ECO:0000259" key="7">
    <source>
        <dbReference type="PROSITE" id="PS50109"/>
    </source>
</evidence>
<evidence type="ECO:0000256" key="6">
    <source>
        <dbReference type="ARBA" id="ARBA00022840"/>
    </source>
</evidence>
<dbReference type="InterPro" id="IPR003439">
    <property type="entry name" value="ABC_transporter-like_ATP-bd"/>
</dbReference>
<dbReference type="InterPro" id="IPR003661">
    <property type="entry name" value="HisK_dim/P_dom"/>
</dbReference>
<dbReference type="GO" id="GO:0005524">
    <property type="term" value="F:ATP binding"/>
    <property type="evidence" value="ECO:0007669"/>
    <property type="project" value="UniProtKB-KW"/>
</dbReference>
<evidence type="ECO:0000259" key="8">
    <source>
        <dbReference type="PROSITE" id="PS50893"/>
    </source>
</evidence>
<dbReference type="Gene3D" id="3.30.450.20">
    <property type="entry name" value="PAS domain"/>
    <property type="match status" value="1"/>
</dbReference>
<dbReference type="PROSITE" id="PS50109">
    <property type="entry name" value="HIS_KIN"/>
    <property type="match status" value="1"/>
</dbReference>
<organism evidence="9 10">
    <name type="scientific">Sediminispirochaeta smaragdinae (strain DSM 11293 / JCM 15392 / SEBR 4228)</name>
    <name type="common">Spirochaeta smaragdinae</name>
    <dbReference type="NCBI Taxonomy" id="573413"/>
    <lineage>
        <taxon>Bacteria</taxon>
        <taxon>Pseudomonadati</taxon>
        <taxon>Spirochaetota</taxon>
        <taxon>Spirochaetia</taxon>
        <taxon>Spirochaetales</taxon>
        <taxon>Spirochaetaceae</taxon>
        <taxon>Sediminispirochaeta</taxon>
    </lineage>
</organism>
<dbReference type="SMART" id="SM00382">
    <property type="entry name" value="AAA"/>
    <property type="match status" value="1"/>
</dbReference>
<dbReference type="InterPro" id="IPR027417">
    <property type="entry name" value="P-loop_NTPase"/>
</dbReference>
<dbReference type="EC" id="2.7.13.3" evidence="3"/>
<dbReference type="Pfam" id="PF00512">
    <property type="entry name" value="HisKA"/>
    <property type="match status" value="1"/>
</dbReference>
<accession>E1R2V9</accession>
<protein>
    <recommendedName>
        <fullName evidence="3">histidine kinase</fullName>
        <ecNumber evidence="3">2.7.13.3</ecNumber>
    </recommendedName>
</protein>
<dbReference type="Pfam" id="PF02518">
    <property type="entry name" value="HATPase_c"/>
    <property type="match status" value="1"/>
</dbReference>
<dbReference type="PRINTS" id="PR00344">
    <property type="entry name" value="BCTRLSENSOR"/>
</dbReference>
<proteinExistence type="inferred from homology"/>
<dbReference type="InterPro" id="IPR005467">
    <property type="entry name" value="His_kinase_dom"/>
</dbReference>
<evidence type="ECO:0000256" key="3">
    <source>
        <dbReference type="ARBA" id="ARBA00012438"/>
    </source>
</evidence>
<dbReference type="Pfam" id="PF00005">
    <property type="entry name" value="ABC_tran"/>
    <property type="match status" value="1"/>
</dbReference>
<evidence type="ECO:0000256" key="1">
    <source>
        <dbReference type="ARBA" id="ARBA00000085"/>
    </source>
</evidence>
<dbReference type="EMBL" id="CP002116">
    <property type="protein sequence ID" value="ADK80391.1"/>
    <property type="molecule type" value="Genomic_DNA"/>
</dbReference>
<dbReference type="RefSeq" id="WP_013253855.1">
    <property type="nucleotide sequence ID" value="NC_014364.1"/>
</dbReference>
<dbReference type="OrthoDB" id="366208at2"/>
<dbReference type="PANTHER" id="PTHR43790:SF2">
    <property type="entry name" value="AUTOINDUCER 2 IMPORT ATP-BINDING PROTEIN LSRA"/>
    <property type="match status" value="1"/>
</dbReference>